<gene>
    <name evidence="9" type="ORF">NMOB1V02_LOCUS7222</name>
</gene>
<evidence type="ECO:0000256" key="1">
    <source>
        <dbReference type="ARBA" id="ARBA00004173"/>
    </source>
</evidence>
<dbReference type="SMART" id="SM00916">
    <property type="entry name" value="L51_S25_CI-B8"/>
    <property type="match status" value="1"/>
</dbReference>
<keyword evidence="3" id="KW-0689">Ribosomal protein</keyword>
<evidence type="ECO:0000313" key="9">
    <source>
        <dbReference type="EMBL" id="CAD7279553.1"/>
    </source>
</evidence>
<accession>A0A7R9GEK0</accession>
<keyword evidence="4" id="KW-0496">Mitochondrion</keyword>
<comment type="similarity">
    <text evidence="2">Belongs to the mitochondrion-specific ribosomal protein mS25 family.</text>
</comment>
<evidence type="ECO:0000256" key="5">
    <source>
        <dbReference type="ARBA" id="ARBA00023274"/>
    </source>
</evidence>
<name>A0A7R9GEK0_9CRUS</name>
<evidence type="ECO:0000256" key="6">
    <source>
        <dbReference type="ARBA" id="ARBA00035139"/>
    </source>
</evidence>
<dbReference type="InterPro" id="IPR007741">
    <property type="entry name" value="Ribosomal_mL43/mS25/NADH_DH"/>
</dbReference>
<dbReference type="Gene3D" id="3.40.30.10">
    <property type="entry name" value="Glutaredoxin"/>
    <property type="match status" value="1"/>
</dbReference>
<proteinExistence type="inferred from homology"/>
<evidence type="ECO:0000313" key="10">
    <source>
        <dbReference type="Proteomes" id="UP000678499"/>
    </source>
</evidence>
<dbReference type="PANTHER" id="PTHR13274:SF2">
    <property type="entry name" value="SMALL RIBOSOMAL SUBUNIT PROTEIN MS25"/>
    <property type="match status" value="1"/>
</dbReference>
<dbReference type="GO" id="GO:0003735">
    <property type="term" value="F:structural constituent of ribosome"/>
    <property type="evidence" value="ECO:0007669"/>
    <property type="project" value="InterPro"/>
</dbReference>
<dbReference type="Proteomes" id="UP000678499">
    <property type="component" value="Unassembled WGS sequence"/>
</dbReference>
<dbReference type="Pfam" id="PF05047">
    <property type="entry name" value="L51_S25_CI-B8"/>
    <property type="match status" value="1"/>
</dbReference>
<comment type="subcellular location">
    <subcellularLocation>
        <location evidence="1">Mitochondrion</location>
    </subcellularLocation>
</comment>
<evidence type="ECO:0000259" key="8">
    <source>
        <dbReference type="SMART" id="SM00916"/>
    </source>
</evidence>
<evidence type="ECO:0000256" key="4">
    <source>
        <dbReference type="ARBA" id="ARBA00023128"/>
    </source>
</evidence>
<keyword evidence="5" id="KW-0687">Ribonucleoprotein</keyword>
<dbReference type="OrthoDB" id="5919182at2759"/>
<dbReference type="GO" id="GO:0005739">
    <property type="term" value="C:mitochondrion"/>
    <property type="evidence" value="ECO:0007669"/>
    <property type="project" value="UniProtKB-SubCell"/>
</dbReference>
<dbReference type="SUPFAM" id="SSF52833">
    <property type="entry name" value="Thioredoxin-like"/>
    <property type="match status" value="1"/>
</dbReference>
<evidence type="ECO:0000256" key="7">
    <source>
        <dbReference type="ARBA" id="ARBA00035369"/>
    </source>
</evidence>
<organism evidence="9">
    <name type="scientific">Notodromas monacha</name>
    <dbReference type="NCBI Taxonomy" id="399045"/>
    <lineage>
        <taxon>Eukaryota</taxon>
        <taxon>Metazoa</taxon>
        <taxon>Ecdysozoa</taxon>
        <taxon>Arthropoda</taxon>
        <taxon>Crustacea</taxon>
        <taxon>Oligostraca</taxon>
        <taxon>Ostracoda</taxon>
        <taxon>Podocopa</taxon>
        <taxon>Podocopida</taxon>
        <taxon>Cypridocopina</taxon>
        <taxon>Cypridoidea</taxon>
        <taxon>Cyprididae</taxon>
        <taxon>Notodromas</taxon>
    </lineage>
</organism>
<dbReference type="EMBL" id="OA883723">
    <property type="protein sequence ID" value="CAD7279553.1"/>
    <property type="molecule type" value="Genomic_DNA"/>
</dbReference>
<dbReference type="AlphaFoldDB" id="A0A7R9GEK0"/>
<dbReference type="InterPro" id="IPR036249">
    <property type="entry name" value="Thioredoxin-like_sf"/>
</dbReference>
<evidence type="ECO:0000256" key="3">
    <source>
        <dbReference type="ARBA" id="ARBA00022980"/>
    </source>
</evidence>
<keyword evidence="10" id="KW-1185">Reference proteome</keyword>
<dbReference type="EMBL" id="CAJPEX010001686">
    <property type="protein sequence ID" value="CAG0919705.1"/>
    <property type="molecule type" value="Genomic_DNA"/>
</dbReference>
<reference evidence="9" key="1">
    <citation type="submission" date="2020-11" db="EMBL/GenBank/DDBJ databases">
        <authorList>
            <person name="Tran Van P."/>
        </authorList>
    </citation>
    <scope>NUCLEOTIDE SEQUENCE</scope>
</reference>
<feature type="domain" description="Ribosomal protein/NADH dehydrogenase" evidence="8">
    <location>
        <begin position="37"/>
        <end position="110"/>
    </location>
</feature>
<dbReference type="InterPro" id="IPR040049">
    <property type="entry name" value="Ribosomal_mS25/mL61"/>
</dbReference>
<protein>
    <recommendedName>
        <fullName evidence="6">Small ribosomal subunit protein mS25</fullName>
    </recommendedName>
    <alternativeName>
        <fullName evidence="7">28S ribosomal protein S25, mitochondrial</fullName>
    </alternativeName>
</protein>
<dbReference type="GO" id="GO:0005840">
    <property type="term" value="C:ribosome"/>
    <property type="evidence" value="ECO:0007669"/>
    <property type="project" value="UniProtKB-KW"/>
</dbReference>
<evidence type="ECO:0000256" key="2">
    <source>
        <dbReference type="ARBA" id="ARBA00008046"/>
    </source>
</evidence>
<sequence length="168" mass="19453">MPFLRGPGPLRRTLKYLEAGKFHLRNQIKVMTVAYNTELKSHEQMREFVFWSFPQLQFKNPDVQIVSLTNLTPTPFIQCFLESGKKVLLDLDGLTAQEIQDRLLRTVCKPKEILDRERIASIKAANPANFGDEFERHCICELPGQVPCPSIVLLPDKMRGKFKYKQDF</sequence>
<dbReference type="GO" id="GO:1990904">
    <property type="term" value="C:ribonucleoprotein complex"/>
    <property type="evidence" value="ECO:0007669"/>
    <property type="project" value="UniProtKB-KW"/>
</dbReference>
<dbReference type="PANTHER" id="PTHR13274">
    <property type="entry name" value="MITOCHONDRIAL RIBOSOMAL PROTEIN S25"/>
    <property type="match status" value="1"/>
</dbReference>